<organism evidence="3 4">
    <name type="scientific">Streptomyces mirabilis</name>
    <dbReference type="NCBI Taxonomy" id="68239"/>
    <lineage>
        <taxon>Bacteria</taxon>
        <taxon>Bacillati</taxon>
        <taxon>Actinomycetota</taxon>
        <taxon>Actinomycetes</taxon>
        <taxon>Kitasatosporales</taxon>
        <taxon>Streptomycetaceae</taxon>
        <taxon>Streptomyces</taxon>
    </lineage>
</organism>
<dbReference type="Gene3D" id="3.40.50.2300">
    <property type="match status" value="1"/>
</dbReference>
<evidence type="ECO:0000313" key="4">
    <source>
        <dbReference type="Proteomes" id="UP000181942"/>
    </source>
</evidence>
<protein>
    <recommendedName>
        <fullName evidence="5">BMP family ABC transporter substrate-binding protein</fullName>
    </recommendedName>
</protein>
<feature type="region of interest" description="Disordered" evidence="1">
    <location>
        <begin position="1"/>
        <end position="21"/>
    </location>
</feature>
<evidence type="ECO:0000313" key="3">
    <source>
        <dbReference type="EMBL" id="SFF06464.1"/>
    </source>
</evidence>
<feature type="transmembrane region" description="Helical" evidence="2">
    <location>
        <begin position="44"/>
        <end position="65"/>
    </location>
</feature>
<keyword evidence="2" id="KW-0812">Transmembrane</keyword>
<keyword evidence="2" id="KW-0472">Membrane</keyword>
<name>A0A1I2FLT9_9ACTN</name>
<proteinExistence type="predicted"/>
<gene>
    <name evidence="3" type="ORF">SAMN02787118_103549</name>
</gene>
<reference evidence="3 4" key="1">
    <citation type="submission" date="2016-10" db="EMBL/GenBank/DDBJ databases">
        <authorList>
            <person name="de Groot N.N."/>
        </authorList>
    </citation>
    <scope>NUCLEOTIDE SEQUENCE [LARGE SCALE GENOMIC DNA]</scope>
    <source>
        <strain evidence="3 4">OK461</strain>
    </source>
</reference>
<sequence>MVKRVRQVPQAQRAKAARDATQESRLAAGARAVLQWPRVLGGRGVAMVAGAVIVAVAVAVTGYFLSRTDTKRQLPDTRARHYKDVDACLLTGKDGITAGTTAAEVWQGMQDASLKTHARVSYVPVTGEQSAANARPYLNGLLQRSCDVVLATGKPEVTAATQTAPQYQKVDFVLVGDTGADSTSAKNITVTRVGDGLRAEVAGVVEREVKARG</sequence>
<dbReference type="Proteomes" id="UP000181942">
    <property type="component" value="Unassembled WGS sequence"/>
</dbReference>
<dbReference type="EMBL" id="FONR01000003">
    <property type="protein sequence ID" value="SFF06464.1"/>
    <property type="molecule type" value="Genomic_DNA"/>
</dbReference>
<evidence type="ECO:0000256" key="2">
    <source>
        <dbReference type="SAM" id="Phobius"/>
    </source>
</evidence>
<evidence type="ECO:0008006" key="5">
    <source>
        <dbReference type="Google" id="ProtNLM"/>
    </source>
</evidence>
<dbReference type="AlphaFoldDB" id="A0A1I2FLT9"/>
<dbReference type="RefSeq" id="WP_075027310.1">
    <property type="nucleotide sequence ID" value="NZ_FONR01000003.1"/>
</dbReference>
<accession>A0A1I2FLT9</accession>
<evidence type="ECO:0000256" key="1">
    <source>
        <dbReference type="SAM" id="MobiDB-lite"/>
    </source>
</evidence>
<keyword evidence="2" id="KW-1133">Transmembrane helix</keyword>